<evidence type="ECO:0000313" key="4">
    <source>
        <dbReference type="Proteomes" id="UP000005239"/>
    </source>
</evidence>
<feature type="repeat" description="ANK" evidence="1">
    <location>
        <begin position="863"/>
        <end position="895"/>
    </location>
</feature>
<feature type="region of interest" description="Disordered" evidence="2">
    <location>
        <begin position="553"/>
        <end position="606"/>
    </location>
</feature>
<reference evidence="4" key="1">
    <citation type="journal article" date="2008" name="Nat. Genet.">
        <title>The Pristionchus pacificus genome provides a unique perspective on nematode lifestyle and parasitism.</title>
        <authorList>
            <person name="Dieterich C."/>
            <person name="Clifton S.W."/>
            <person name="Schuster L.N."/>
            <person name="Chinwalla A."/>
            <person name="Delehaunty K."/>
            <person name="Dinkelacker I."/>
            <person name="Fulton L."/>
            <person name="Fulton R."/>
            <person name="Godfrey J."/>
            <person name="Minx P."/>
            <person name="Mitreva M."/>
            <person name="Roeseler W."/>
            <person name="Tian H."/>
            <person name="Witte H."/>
            <person name="Yang S.P."/>
            <person name="Wilson R.K."/>
            <person name="Sommer R.J."/>
        </authorList>
    </citation>
    <scope>NUCLEOTIDE SEQUENCE [LARGE SCALE GENOMIC DNA]</scope>
    <source>
        <strain evidence="4">PS312</strain>
    </source>
</reference>
<feature type="compositionally biased region" description="Pro residues" evidence="2">
    <location>
        <begin position="202"/>
        <end position="211"/>
    </location>
</feature>
<dbReference type="PROSITE" id="PS50088">
    <property type="entry name" value="ANK_REPEAT"/>
    <property type="match status" value="2"/>
</dbReference>
<dbReference type="GO" id="GO:0030837">
    <property type="term" value="P:negative regulation of actin filament polymerization"/>
    <property type="evidence" value="ECO:0000318"/>
    <property type="project" value="GO_Central"/>
</dbReference>
<feature type="compositionally biased region" description="Low complexity" evidence="2">
    <location>
        <begin position="117"/>
        <end position="132"/>
    </location>
</feature>
<evidence type="ECO:0008006" key="5">
    <source>
        <dbReference type="Google" id="ProtNLM"/>
    </source>
</evidence>
<dbReference type="PROSITE" id="PS50297">
    <property type="entry name" value="ANK_REP_REGION"/>
    <property type="match status" value="2"/>
</dbReference>
<dbReference type="AlphaFoldDB" id="A0A8R1V7W0"/>
<protein>
    <recommendedName>
        <fullName evidence="5">Ankyrin repeat-containing protein</fullName>
    </recommendedName>
</protein>
<reference evidence="3" key="2">
    <citation type="submission" date="2022-06" db="UniProtKB">
        <authorList>
            <consortium name="EnsemblMetazoa"/>
        </authorList>
    </citation>
    <scope>IDENTIFICATION</scope>
    <source>
        <strain evidence="3">PS312</strain>
    </source>
</reference>
<dbReference type="PRINTS" id="PR01415">
    <property type="entry name" value="ANKYRIN"/>
</dbReference>
<dbReference type="EnsemblMetazoa" id="PPA47120.1">
    <property type="protein sequence ID" value="PPA47120.1"/>
    <property type="gene ID" value="WBGene00304978"/>
</dbReference>
<feature type="region of interest" description="Disordered" evidence="2">
    <location>
        <begin position="27"/>
        <end position="46"/>
    </location>
</feature>
<dbReference type="SMART" id="SM00248">
    <property type="entry name" value="ANK"/>
    <property type="match status" value="5"/>
</dbReference>
<feature type="repeat" description="ANK" evidence="1">
    <location>
        <begin position="934"/>
        <end position="966"/>
    </location>
</feature>
<sequence>MYRCACCPHGYHIDTGFVEFAEEVAAGKRGPSGSSRTQQLRKEERSRIMSPVGSLMSDSIENMMSDLEDALARETRRVTGPSHSAHSTLRANHHFESLNSGYISDSSTYRGTPISFSTSTPRPPTRGTSRGTAAQTALGRALNASRASESPIPQRVLSPVHGEPVPYEPVSPTWRRRAFPPSTPSSTPSLVQSELRSRVEGLPPPPPPVYSPPTNSLGEMYSSRRSRESELNNSRNRYFSTSPKMPRRLVSVTPIEDFSTPDFATPPVRPTALYAGRDTTSSSMTSSTPPSAPFTPYSQAPTFPVRDVADAACWTGPPTPAKPCLECSQWRALVEELTERLNRPLADATSQTTTATRKEVGIATDVRRLIDAATDPTVAATNEAYSETDRRDFVHFHVQTDEVEVEVEVKAAVVERGSSPVPEEVRAVIDRASDAVHVQVNENEVQTDVMAPPSPVEVRRHNIDRCSDAFHAEHSDGEAQTDELPREISEKEMEESSWILPNMEQMSPAHGEKSEEVEKTLLGKDENANGLTPQQSPVSDPPPDYEIIDVVDEELDSEVIIRDDAEDRTESPEKCEMEKEDEKVEEHQVAQEEKKEEESRKLGEDEVASLKKLLVSEEGGKAFVRGGVFRSLRARTSKSTEDEDDLRLSATTTDTSTPSEKPSEALKGKIALKKATSSDAVPPVFSKIPEPRDARIPRPKFVKHVVESNVKAETEDEEDEAADRLTPLRSELRSLGSWPTAGASTALLAVPPPLFEEETCSDSESDVSEGSYDTNEQDDGPFEPSEPLIDAIKTLDAHVSSVLTGVKLKQEAVEWAMKLVQHEWLKTAASRNSKADRVAAFLNCVKDQSDNLHEFIINIDDANANTALHYAVSNGNLTVASLLLDFQAAVDCANRAGYSPLMLAALVELKDASEINIIHRLFRAGDVNTRAEPHGQTALMLAVSHGKLETAKLLIECGADVNVQDEEGSTALMCAAEHGHKALVQLLLSAPGVDASLYDCDSSTALSIAVENGHKEIGLLIYAHQKRHNESAI</sequence>
<feature type="region of interest" description="Disordered" evidence="2">
    <location>
        <begin position="526"/>
        <end position="545"/>
    </location>
</feature>
<dbReference type="Proteomes" id="UP000005239">
    <property type="component" value="Unassembled WGS sequence"/>
</dbReference>
<feature type="region of interest" description="Disordered" evidence="2">
    <location>
        <begin position="632"/>
        <end position="692"/>
    </location>
</feature>
<dbReference type="InterPro" id="IPR036770">
    <property type="entry name" value="Ankyrin_rpt-contain_sf"/>
</dbReference>
<dbReference type="PANTHER" id="PTHR24168">
    <property type="entry name" value="KN MOTIF AND ANKYRIN REPEAT DOMAIN-CONTAINING"/>
    <property type="match status" value="1"/>
</dbReference>
<dbReference type="PANTHER" id="PTHR24168:SF21">
    <property type="entry name" value="KANK, ISOFORM D"/>
    <property type="match status" value="1"/>
</dbReference>
<dbReference type="SUPFAM" id="SSF48403">
    <property type="entry name" value="Ankyrin repeat"/>
    <property type="match status" value="1"/>
</dbReference>
<name>A0A8R1V7W0_PRIPA</name>
<dbReference type="GO" id="GO:0005856">
    <property type="term" value="C:cytoskeleton"/>
    <property type="evidence" value="ECO:0000318"/>
    <property type="project" value="GO_Central"/>
</dbReference>
<feature type="compositionally biased region" description="Acidic residues" evidence="2">
    <location>
        <begin position="755"/>
        <end position="767"/>
    </location>
</feature>
<feature type="compositionally biased region" description="Polar residues" evidence="2">
    <location>
        <begin position="649"/>
        <end position="660"/>
    </location>
</feature>
<feature type="region of interest" description="Disordered" evidence="2">
    <location>
        <begin position="749"/>
        <end position="784"/>
    </location>
</feature>
<feature type="region of interest" description="Disordered" evidence="2">
    <location>
        <begin position="471"/>
        <end position="516"/>
    </location>
</feature>
<keyword evidence="4" id="KW-1185">Reference proteome</keyword>
<gene>
    <name evidence="3" type="primary">WBGene00304978</name>
</gene>
<evidence type="ECO:0000256" key="1">
    <source>
        <dbReference type="PROSITE-ProRule" id="PRU00023"/>
    </source>
</evidence>
<feature type="compositionally biased region" description="Basic and acidic residues" evidence="2">
    <location>
        <begin position="471"/>
        <end position="491"/>
    </location>
</feature>
<feature type="compositionally biased region" description="Basic and acidic residues" evidence="2">
    <location>
        <begin position="559"/>
        <end position="604"/>
    </location>
</feature>
<evidence type="ECO:0000313" key="3">
    <source>
        <dbReference type="EnsemblMetazoa" id="PPA47120.1"/>
    </source>
</evidence>
<dbReference type="Pfam" id="PF12796">
    <property type="entry name" value="Ank_2"/>
    <property type="match status" value="2"/>
</dbReference>
<keyword evidence="1" id="KW-0040">ANK repeat</keyword>
<accession>A0A8R1V7W0</accession>
<feature type="region of interest" description="Disordered" evidence="2">
    <location>
        <begin position="112"/>
        <end position="240"/>
    </location>
</feature>
<organism evidence="3 4">
    <name type="scientific">Pristionchus pacificus</name>
    <name type="common">Parasitic nematode worm</name>
    <dbReference type="NCBI Taxonomy" id="54126"/>
    <lineage>
        <taxon>Eukaryota</taxon>
        <taxon>Metazoa</taxon>
        <taxon>Ecdysozoa</taxon>
        <taxon>Nematoda</taxon>
        <taxon>Chromadorea</taxon>
        <taxon>Rhabditida</taxon>
        <taxon>Rhabditina</taxon>
        <taxon>Diplogasteromorpha</taxon>
        <taxon>Diplogasteroidea</taxon>
        <taxon>Neodiplogasteridae</taxon>
        <taxon>Pristionchus</taxon>
    </lineage>
</organism>
<proteinExistence type="predicted"/>
<evidence type="ECO:0000256" key="2">
    <source>
        <dbReference type="SAM" id="MobiDB-lite"/>
    </source>
</evidence>
<dbReference type="InterPro" id="IPR047184">
    <property type="entry name" value="KANK1-4"/>
</dbReference>
<dbReference type="InterPro" id="IPR002110">
    <property type="entry name" value="Ankyrin_rpt"/>
</dbReference>
<dbReference type="GO" id="GO:0005737">
    <property type="term" value="C:cytoplasm"/>
    <property type="evidence" value="ECO:0000318"/>
    <property type="project" value="GO_Central"/>
</dbReference>
<dbReference type="Gene3D" id="1.25.40.20">
    <property type="entry name" value="Ankyrin repeat-containing domain"/>
    <property type="match status" value="1"/>
</dbReference>